<accession>A0A830ECY3</accession>
<gene>
    <name evidence="2" type="ORF">GCM10007209_36040</name>
</gene>
<proteinExistence type="predicted"/>
<reference evidence="2" key="1">
    <citation type="journal article" date="2014" name="Int. J. Syst. Evol. Microbiol.">
        <title>Complete genome sequence of Corynebacterium casei LMG S-19264T (=DSM 44701T), isolated from a smear-ripened cheese.</title>
        <authorList>
            <consortium name="US DOE Joint Genome Institute (JGI-PGF)"/>
            <person name="Walter F."/>
            <person name="Albersmeier A."/>
            <person name="Kalinowski J."/>
            <person name="Ruckert C."/>
        </authorList>
    </citation>
    <scope>NUCLEOTIDE SEQUENCE</scope>
    <source>
        <strain evidence="2">CCM 7217</strain>
    </source>
</reference>
<evidence type="ECO:0008006" key="4">
    <source>
        <dbReference type="Google" id="ProtNLM"/>
    </source>
</evidence>
<dbReference type="InterPro" id="IPR036388">
    <property type="entry name" value="WH-like_DNA-bd_sf"/>
</dbReference>
<organism evidence="2 3">
    <name type="scientific">Haloferax sulfurifontis</name>
    <dbReference type="NCBI Taxonomy" id="255616"/>
    <lineage>
        <taxon>Archaea</taxon>
        <taxon>Methanobacteriati</taxon>
        <taxon>Methanobacteriota</taxon>
        <taxon>Stenosarchaea group</taxon>
        <taxon>Halobacteria</taxon>
        <taxon>Halobacteriales</taxon>
        <taxon>Haloferacaceae</taxon>
        <taxon>Haloferax</taxon>
    </lineage>
</organism>
<dbReference type="InterPro" id="IPR036390">
    <property type="entry name" value="WH_DNA-bd_sf"/>
</dbReference>
<evidence type="ECO:0000256" key="1">
    <source>
        <dbReference type="SAM" id="MobiDB-lite"/>
    </source>
</evidence>
<dbReference type="EMBL" id="BMCI01000008">
    <property type="protein sequence ID" value="GGC70920.1"/>
    <property type="molecule type" value="Genomic_DNA"/>
</dbReference>
<reference evidence="2" key="2">
    <citation type="submission" date="2020-09" db="EMBL/GenBank/DDBJ databases">
        <authorList>
            <person name="Sun Q."/>
            <person name="Sedlacek I."/>
        </authorList>
    </citation>
    <scope>NUCLEOTIDE SEQUENCE</scope>
    <source>
        <strain evidence="2">CCM 7217</strain>
    </source>
</reference>
<dbReference type="SUPFAM" id="SSF46785">
    <property type="entry name" value="Winged helix' DNA-binding domain"/>
    <property type="match status" value="1"/>
</dbReference>
<dbReference type="InterPro" id="IPR011991">
    <property type="entry name" value="ArsR-like_HTH"/>
</dbReference>
<comment type="caution">
    <text evidence="2">The sequence shown here is derived from an EMBL/GenBank/DDBJ whole genome shotgun (WGS) entry which is preliminary data.</text>
</comment>
<sequence>MAWAVSKEWEPENVFDILGSEVARKILALASLKPLSATELAEHCGVSEPTIYRRIHALQEYDMLDEQLELDDEGHHYKRFRTSLKEARFQVDEGQFDIDIQLKKDYSDKFTDFWNDLEKGAKEASNDTNTNSRHRDSSSSDLSGG</sequence>
<dbReference type="Proteomes" id="UP000646833">
    <property type="component" value="Unassembled WGS sequence"/>
</dbReference>
<dbReference type="Pfam" id="PF12840">
    <property type="entry name" value="HTH_20"/>
    <property type="match status" value="1"/>
</dbReference>
<name>A0A830ECY3_9EURY</name>
<feature type="region of interest" description="Disordered" evidence="1">
    <location>
        <begin position="122"/>
        <end position="145"/>
    </location>
</feature>
<dbReference type="CDD" id="cd00090">
    <property type="entry name" value="HTH_ARSR"/>
    <property type="match status" value="1"/>
</dbReference>
<evidence type="ECO:0000313" key="3">
    <source>
        <dbReference type="Proteomes" id="UP000646833"/>
    </source>
</evidence>
<dbReference type="Gene3D" id="1.10.10.10">
    <property type="entry name" value="Winged helix-like DNA-binding domain superfamily/Winged helix DNA-binding domain"/>
    <property type="match status" value="1"/>
</dbReference>
<dbReference type="AlphaFoldDB" id="A0A830ECY3"/>
<protein>
    <recommendedName>
        <fullName evidence="4">ArsR family transcriptional regulator</fullName>
    </recommendedName>
</protein>
<evidence type="ECO:0000313" key="2">
    <source>
        <dbReference type="EMBL" id="GGC70920.1"/>
    </source>
</evidence>